<dbReference type="PROSITE" id="PS51257">
    <property type="entry name" value="PROKAR_LIPOPROTEIN"/>
    <property type="match status" value="1"/>
</dbReference>
<proteinExistence type="predicted"/>
<sequence>MSSPISRRSLLRGAAALAGAGALAGCSSGNDAEGSKAKTTITYWDWYASQAGWVDNEIKLFQQAHPDVIVKKTTQVSDKYADLVSLAYRSNNPPDILMVPKSPQLSQQVSQDWLLPVDKWATKSWQSRFPSNSFVEGVDVFGGKVYTAPFAALAPSLQLYVHHGVFKDAGLTNEDGSAKLPKTWDDVTAAAEAIASKSGGKVAPFGFGNSTNTTLAWWLDLFVRGAGSPGGAAVGGIDGMDYRTGQWTFGSDRNYLDVVNLLLEWKNKNWFYPNSMSISDEQARAFFERGRFGMTVGGVWNQPEWSQHKFTDYSLVTLPSPAGDPKALFYGPPGGRFVAVSSKSTHTDEAWAWFDWLYSADAGKRWVEQGQGLSVYAKNNDPKGVSFAPFAQYVAMSGTAVVGPQPAIRNPKVSAVQLAAVKPDINDVLAGIYTGQIKDPQGALTELEGKTNQALADAIKKAPGVSAKDFTFADWELTKPYTTKPGA</sequence>
<dbReference type="SUPFAM" id="SSF53850">
    <property type="entry name" value="Periplasmic binding protein-like II"/>
    <property type="match status" value="1"/>
</dbReference>
<name>A0A4R7ZZU3_9ACTN</name>
<dbReference type="PANTHER" id="PTHR43649:SF12">
    <property type="entry name" value="DIACETYLCHITOBIOSE BINDING PROTEIN DASA"/>
    <property type="match status" value="1"/>
</dbReference>
<dbReference type="RefSeq" id="WP_238174052.1">
    <property type="nucleotide sequence ID" value="NZ_SODF01000001.1"/>
</dbReference>
<organism evidence="2 3">
    <name type="scientific">Kribbella kalugense</name>
    <dbReference type="NCBI Taxonomy" id="2512221"/>
    <lineage>
        <taxon>Bacteria</taxon>
        <taxon>Bacillati</taxon>
        <taxon>Actinomycetota</taxon>
        <taxon>Actinomycetes</taxon>
        <taxon>Propionibacteriales</taxon>
        <taxon>Kribbellaceae</taxon>
        <taxon>Kribbella</taxon>
    </lineage>
</organism>
<evidence type="ECO:0000313" key="3">
    <source>
        <dbReference type="Proteomes" id="UP000295447"/>
    </source>
</evidence>
<comment type="caution">
    <text evidence="2">The sequence shown here is derived from an EMBL/GenBank/DDBJ whole genome shotgun (WGS) entry which is preliminary data.</text>
</comment>
<dbReference type="InterPro" id="IPR050490">
    <property type="entry name" value="Bact_solute-bd_prot1"/>
</dbReference>
<dbReference type="PROSITE" id="PS51318">
    <property type="entry name" value="TAT"/>
    <property type="match status" value="1"/>
</dbReference>
<dbReference type="PANTHER" id="PTHR43649">
    <property type="entry name" value="ARABINOSE-BINDING PROTEIN-RELATED"/>
    <property type="match status" value="1"/>
</dbReference>
<feature type="signal peptide" evidence="1">
    <location>
        <begin position="1"/>
        <end position="24"/>
    </location>
</feature>
<gene>
    <name evidence="2" type="ORF">EV650_1335</name>
</gene>
<dbReference type="Proteomes" id="UP000295447">
    <property type="component" value="Unassembled WGS sequence"/>
</dbReference>
<dbReference type="Gene3D" id="3.40.190.10">
    <property type="entry name" value="Periplasmic binding protein-like II"/>
    <property type="match status" value="1"/>
</dbReference>
<keyword evidence="1" id="KW-0732">Signal</keyword>
<protein>
    <submittedName>
        <fullName evidence="2">Carbohydrate ABC transporter substrate-binding protein (CUT1 family)</fullName>
    </submittedName>
</protein>
<keyword evidence="3" id="KW-1185">Reference proteome</keyword>
<evidence type="ECO:0000313" key="2">
    <source>
        <dbReference type="EMBL" id="TDW22498.1"/>
    </source>
</evidence>
<dbReference type="EMBL" id="SODF01000001">
    <property type="protein sequence ID" value="TDW22498.1"/>
    <property type="molecule type" value="Genomic_DNA"/>
</dbReference>
<dbReference type="Pfam" id="PF01547">
    <property type="entry name" value="SBP_bac_1"/>
    <property type="match status" value="1"/>
</dbReference>
<evidence type="ECO:0000256" key="1">
    <source>
        <dbReference type="SAM" id="SignalP"/>
    </source>
</evidence>
<dbReference type="InterPro" id="IPR006311">
    <property type="entry name" value="TAT_signal"/>
</dbReference>
<reference evidence="2 3" key="1">
    <citation type="submission" date="2019-03" db="EMBL/GenBank/DDBJ databases">
        <title>Genomic Encyclopedia of Type Strains, Phase III (KMG-III): the genomes of soil and plant-associated and newly described type strains.</title>
        <authorList>
            <person name="Whitman W."/>
        </authorList>
    </citation>
    <scope>NUCLEOTIDE SEQUENCE [LARGE SCALE GENOMIC DNA]</scope>
    <source>
        <strain evidence="2 3">VKM Ac-2570</strain>
    </source>
</reference>
<dbReference type="InterPro" id="IPR006059">
    <property type="entry name" value="SBP"/>
</dbReference>
<accession>A0A4R7ZZU3</accession>
<feature type="chain" id="PRO_5039231248" evidence="1">
    <location>
        <begin position="25"/>
        <end position="487"/>
    </location>
</feature>
<dbReference type="AlphaFoldDB" id="A0A4R7ZZU3"/>